<organism evidence="2 3">
    <name type="scientific">Protea cynaroides</name>
    <dbReference type="NCBI Taxonomy" id="273540"/>
    <lineage>
        <taxon>Eukaryota</taxon>
        <taxon>Viridiplantae</taxon>
        <taxon>Streptophyta</taxon>
        <taxon>Embryophyta</taxon>
        <taxon>Tracheophyta</taxon>
        <taxon>Spermatophyta</taxon>
        <taxon>Magnoliopsida</taxon>
        <taxon>Proteales</taxon>
        <taxon>Proteaceae</taxon>
        <taxon>Protea</taxon>
    </lineage>
</organism>
<proteinExistence type="predicted"/>
<dbReference type="Proteomes" id="UP001141806">
    <property type="component" value="Unassembled WGS sequence"/>
</dbReference>
<accession>A0A9Q0K8U4</accession>
<feature type="transmembrane region" description="Helical" evidence="1">
    <location>
        <begin position="110"/>
        <end position="130"/>
    </location>
</feature>
<feature type="transmembrane region" description="Helical" evidence="1">
    <location>
        <begin position="221"/>
        <end position="245"/>
    </location>
</feature>
<evidence type="ECO:0000256" key="1">
    <source>
        <dbReference type="SAM" id="Phobius"/>
    </source>
</evidence>
<dbReference type="AlphaFoldDB" id="A0A9Q0K8U4"/>
<dbReference type="EMBL" id="JAMYWD010000007">
    <property type="protein sequence ID" value="KAJ4966026.1"/>
    <property type="molecule type" value="Genomic_DNA"/>
</dbReference>
<keyword evidence="1" id="KW-0472">Membrane</keyword>
<evidence type="ECO:0000313" key="3">
    <source>
        <dbReference type="Proteomes" id="UP001141806"/>
    </source>
</evidence>
<evidence type="ECO:0000313" key="2">
    <source>
        <dbReference type="EMBL" id="KAJ4966026.1"/>
    </source>
</evidence>
<gene>
    <name evidence="2" type="ORF">NE237_017875</name>
</gene>
<keyword evidence="1" id="KW-1133">Transmembrane helix</keyword>
<keyword evidence="1" id="KW-0812">Transmembrane</keyword>
<protein>
    <submittedName>
        <fullName evidence="2">Uncharacterized protein</fullName>
    </submittedName>
</protein>
<sequence>MENFPHKIAIAVFVTALMLGTALNVSTFSHELRPTEDSTLATMLDLQTRRILASGSRHGGLYSFDGSHIEDQIQVHFFYGFCSTAEDVWHHSLGYPQRKITRYLRSNGSISPTLVFILQFLLLHLLLYWTIIFSSSIIFHGIASGFSFGITALSSSVPASSSTVLPLVSPSSLSPLSSSSLPTGFLDLPVTSVSLLLNLSPLHHPVLTRGRARIVNLTQGMLLRPLLLSLFPLLWLCALLPLLIIRLSPMLRCTVL</sequence>
<dbReference type="OrthoDB" id="784048at2759"/>
<feature type="transmembrane region" description="Helical" evidence="1">
    <location>
        <begin position="137"/>
        <end position="159"/>
    </location>
</feature>
<comment type="caution">
    <text evidence="2">The sequence shown here is derived from an EMBL/GenBank/DDBJ whole genome shotgun (WGS) entry which is preliminary data.</text>
</comment>
<name>A0A9Q0K8U4_9MAGN</name>
<reference evidence="2" key="1">
    <citation type="journal article" date="2023" name="Plant J.">
        <title>The genome of the king protea, Protea cynaroides.</title>
        <authorList>
            <person name="Chang J."/>
            <person name="Duong T.A."/>
            <person name="Schoeman C."/>
            <person name="Ma X."/>
            <person name="Roodt D."/>
            <person name="Barker N."/>
            <person name="Li Z."/>
            <person name="Van de Peer Y."/>
            <person name="Mizrachi E."/>
        </authorList>
    </citation>
    <scope>NUCLEOTIDE SEQUENCE</scope>
    <source>
        <tissue evidence="2">Young leaves</tissue>
    </source>
</reference>
<keyword evidence="3" id="KW-1185">Reference proteome</keyword>